<dbReference type="GO" id="GO:0046872">
    <property type="term" value="F:metal ion binding"/>
    <property type="evidence" value="ECO:0007669"/>
    <property type="project" value="UniProtKB-KW"/>
</dbReference>
<evidence type="ECO:0000313" key="5">
    <source>
        <dbReference type="EMBL" id="ROR03253.1"/>
    </source>
</evidence>
<feature type="domain" description="4Fe-4S ferredoxin-type" evidence="4">
    <location>
        <begin position="8"/>
        <end position="40"/>
    </location>
</feature>
<gene>
    <name evidence="5" type="ORF">EDC27_0517</name>
</gene>
<protein>
    <submittedName>
        <fullName evidence="5">Coenzyme F420 hydrogenase subunit beta</fullName>
    </submittedName>
</protein>
<dbReference type="Pfam" id="PF13237">
    <property type="entry name" value="Fer4_10"/>
    <property type="match status" value="1"/>
</dbReference>
<dbReference type="Gene3D" id="3.30.70.20">
    <property type="match status" value="1"/>
</dbReference>
<dbReference type="InterPro" id="IPR017900">
    <property type="entry name" value="4Fe4S_Fe_S_CS"/>
</dbReference>
<dbReference type="SUPFAM" id="SSF54862">
    <property type="entry name" value="4Fe-4S ferredoxins"/>
    <property type="match status" value="1"/>
</dbReference>
<dbReference type="InterPro" id="IPR007516">
    <property type="entry name" value="Co_F420_Hydgase/DH_bsu_N"/>
</dbReference>
<dbReference type="InterPro" id="IPR045220">
    <property type="entry name" value="FRHB/FDHB/HCAR-like"/>
</dbReference>
<name>A0A3N1VKB6_9BACT</name>
<evidence type="ECO:0000313" key="6">
    <source>
        <dbReference type="Proteomes" id="UP000276223"/>
    </source>
</evidence>
<dbReference type="EMBL" id="RJVA01000009">
    <property type="protein sequence ID" value="ROR03253.1"/>
    <property type="molecule type" value="Genomic_DNA"/>
</dbReference>
<dbReference type="InterPro" id="IPR007525">
    <property type="entry name" value="FrhB_FdhB_C"/>
</dbReference>
<evidence type="ECO:0000256" key="3">
    <source>
        <dbReference type="ARBA" id="ARBA00023014"/>
    </source>
</evidence>
<sequence length="370" mass="40944">MKTFFHLLQEVIKPGLCHRCGGCVSLCTSVNYGALEIGEDGRPRYKDVEKCIECGLCHAVCPEIDELEPETRHRLSWSAPIGRVLSAGVARASDAAVRAHATDGGLVTALLLHLFHTGRIDGAIVAKRVGPYQREPYLATSPEEIMESRGFFFDTSHNVAGLGDAYMARASVEAMSPLMSKGLRRVALVGTPCQIQAFRRMETLGVVPSESVAFCFGLYCSGNFLFDEPHRLELARAGNFSWDQVVKMNVKEFFQVHLQDGTVRHLDLHVLDRLKRHACRYCEDYSAEVADISFGGLGAPEGWTSFITRTPKGRAAYLDARGRTVEEMDRHQDPGLSDKVLEAVMRAAARKRAEAREHRRELGKAVVVAL</sequence>
<comment type="caution">
    <text evidence="5">The sequence shown here is derived from an EMBL/GenBank/DDBJ whole genome shotgun (WGS) entry which is preliminary data.</text>
</comment>
<dbReference type="Proteomes" id="UP000276223">
    <property type="component" value="Unassembled WGS sequence"/>
</dbReference>
<dbReference type="Pfam" id="PF04422">
    <property type="entry name" value="FrhB_FdhB_N"/>
    <property type="match status" value="1"/>
</dbReference>
<dbReference type="PROSITE" id="PS00198">
    <property type="entry name" value="4FE4S_FER_1"/>
    <property type="match status" value="1"/>
</dbReference>
<dbReference type="InterPro" id="IPR017896">
    <property type="entry name" value="4Fe4S_Fe-S-bd"/>
</dbReference>
<dbReference type="GO" id="GO:0052592">
    <property type="term" value="F:oxidoreductase activity, acting on CH or CH2 groups, with an iron-sulfur protein as acceptor"/>
    <property type="evidence" value="ECO:0007669"/>
    <property type="project" value="TreeGrafter"/>
</dbReference>
<keyword evidence="6" id="KW-1185">Reference proteome</keyword>
<dbReference type="PANTHER" id="PTHR31332:SF0">
    <property type="entry name" value="7-HYDROXYMETHYL CHLOROPHYLL A REDUCTASE, CHLOROPLASTIC"/>
    <property type="match status" value="1"/>
</dbReference>
<dbReference type="RefSeq" id="WP_123289044.1">
    <property type="nucleotide sequence ID" value="NZ_RJVA01000009.1"/>
</dbReference>
<accession>A0A3N1VKB6</accession>
<organism evidence="5 6">
    <name type="scientific">Desulfosoma caldarium</name>
    <dbReference type="NCBI Taxonomy" id="610254"/>
    <lineage>
        <taxon>Bacteria</taxon>
        <taxon>Pseudomonadati</taxon>
        <taxon>Thermodesulfobacteriota</taxon>
        <taxon>Syntrophobacteria</taxon>
        <taxon>Syntrophobacterales</taxon>
        <taxon>Syntrophobacteraceae</taxon>
        <taxon>Desulfosoma</taxon>
    </lineage>
</organism>
<evidence type="ECO:0000259" key="4">
    <source>
        <dbReference type="PROSITE" id="PS51379"/>
    </source>
</evidence>
<dbReference type="AlphaFoldDB" id="A0A3N1VKB6"/>
<keyword evidence="3" id="KW-0411">Iron-sulfur</keyword>
<feature type="domain" description="4Fe-4S ferredoxin-type" evidence="4">
    <location>
        <begin position="41"/>
        <end position="72"/>
    </location>
</feature>
<evidence type="ECO:0000256" key="1">
    <source>
        <dbReference type="ARBA" id="ARBA00022723"/>
    </source>
</evidence>
<reference evidence="5 6" key="1">
    <citation type="submission" date="2018-11" db="EMBL/GenBank/DDBJ databases">
        <title>Genomic Encyclopedia of Type Strains, Phase IV (KMG-IV): sequencing the most valuable type-strain genomes for metagenomic binning, comparative biology and taxonomic classification.</title>
        <authorList>
            <person name="Goeker M."/>
        </authorList>
    </citation>
    <scope>NUCLEOTIDE SEQUENCE [LARGE SCALE GENOMIC DNA]</scope>
    <source>
        <strain evidence="5 6">DSM 22027</strain>
    </source>
</reference>
<proteinExistence type="predicted"/>
<dbReference type="PANTHER" id="PTHR31332">
    <property type="entry name" value="7-HYDROXYMETHYL CHLOROPHYLL A REDUCTASE, CHLOROPLASTIC"/>
    <property type="match status" value="1"/>
</dbReference>
<dbReference type="GO" id="GO:0051536">
    <property type="term" value="F:iron-sulfur cluster binding"/>
    <property type="evidence" value="ECO:0007669"/>
    <property type="project" value="UniProtKB-KW"/>
</dbReference>
<keyword evidence="2" id="KW-0408">Iron</keyword>
<dbReference type="Pfam" id="PF04432">
    <property type="entry name" value="FrhB_FdhB_C"/>
    <property type="match status" value="1"/>
</dbReference>
<dbReference type="PROSITE" id="PS51379">
    <property type="entry name" value="4FE4S_FER_2"/>
    <property type="match status" value="2"/>
</dbReference>
<evidence type="ECO:0000256" key="2">
    <source>
        <dbReference type="ARBA" id="ARBA00023004"/>
    </source>
</evidence>
<keyword evidence="1" id="KW-0479">Metal-binding</keyword>
<dbReference type="OrthoDB" id="3247493at2"/>